<dbReference type="Proteomes" id="UP000184749">
    <property type="component" value="Plasmid pRgalIE4872d"/>
</dbReference>
<gene>
    <name evidence="2" type="ORF">IE4872_PD01278</name>
</gene>
<geneLocation type="plasmid" evidence="3">
    <name>prgalie4872d</name>
</geneLocation>
<proteinExistence type="predicted"/>
<keyword evidence="2" id="KW-0614">Plasmid</keyword>
<accession>A0A1L5NV81</accession>
<feature type="domain" description="Ig-like SoxY" evidence="1">
    <location>
        <begin position="41"/>
        <end position="148"/>
    </location>
</feature>
<dbReference type="Gene3D" id="2.60.40.2470">
    <property type="entry name" value="SoxY domain"/>
    <property type="match status" value="1"/>
</dbReference>
<dbReference type="InterPro" id="IPR038162">
    <property type="entry name" value="SoxY_sf"/>
</dbReference>
<evidence type="ECO:0000313" key="3">
    <source>
        <dbReference type="Proteomes" id="UP000184749"/>
    </source>
</evidence>
<dbReference type="Pfam" id="PF13501">
    <property type="entry name" value="SoxY"/>
    <property type="match status" value="1"/>
</dbReference>
<dbReference type="InterPro" id="IPR032711">
    <property type="entry name" value="SoxY"/>
</dbReference>
<name>A0A1L5NV81_9HYPH</name>
<reference evidence="2 3" key="1">
    <citation type="submission" date="2016-09" db="EMBL/GenBank/DDBJ databases">
        <title>The complete genome sequences of Rhizobium gallicum, symbiovars gallicum and phaseoli, symbionts associated to common bean (Phaseolus vulgaris).</title>
        <authorList>
            <person name="Bustos P."/>
            <person name="Santamaria R.I."/>
            <person name="Perez-Carrascal O.M."/>
            <person name="Juarez S."/>
            <person name="Lozano L."/>
            <person name="Martinez-Flores I."/>
            <person name="Martinez-Romero E."/>
            <person name="Cevallos M."/>
            <person name="Romero D."/>
            <person name="Davila G."/>
            <person name="Gonzalez V."/>
        </authorList>
    </citation>
    <scope>NUCLEOTIDE SEQUENCE [LARGE SCALE GENOMIC DNA]</scope>
    <source>
        <strain evidence="2 3">IE4872</strain>
        <plasmid evidence="3">prgalie4872d</plasmid>
    </source>
</reference>
<protein>
    <submittedName>
        <fullName evidence="2">Sulfur oxidation SoxY protein</fullName>
    </submittedName>
</protein>
<dbReference type="OrthoDB" id="9804570at2"/>
<dbReference type="PIRSF" id="PIRSF010312">
    <property type="entry name" value="Sulphur_oxidation_SoxY"/>
    <property type="match status" value="1"/>
</dbReference>
<dbReference type="InterPro" id="IPR016568">
    <property type="entry name" value="Sulphur_oxidation_SoxY"/>
</dbReference>
<sequence>MSLTRRRLSITGAIGIVAWALALWPKRAREGDDALDFVERMTGRAATESTQLRLLMPTVFSTGYTVPMDIQVESPMTETDHVKSIRVFAPENPFVEVAQFHFSPRRCLARVSTRIRLAGPQHVVALAEMSDGRLLMAKSWVSVATNGCR</sequence>
<dbReference type="RefSeq" id="WP_074072080.1">
    <property type="nucleotide sequence ID" value="NZ_CP017105.1"/>
</dbReference>
<organism evidence="2 3">
    <name type="scientific">Rhizobium gallicum</name>
    <dbReference type="NCBI Taxonomy" id="56730"/>
    <lineage>
        <taxon>Bacteria</taxon>
        <taxon>Pseudomonadati</taxon>
        <taxon>Pseudomonadota</taxon>
        <taxon>Alphaproteobacteria</taxon>
        <taxon>Hyphomicrobiales</taxon>
        <taxon>Rhizobiaceae</taxon>
        <taxon>Rhizobium/Agrobacterium group</taxon>
        <taxon>Rhizobium</taxon>
    </lineage>
</organism>
<dbReference type="EMBL" id="CP017105">
    <property type="protein sequence ID" value="APO71804.1"/>
    <property type="molecule type" value="Genomic_DNA"/>
</dbReference>
<dbReference type="AlphaFoldDB" id="A0A1L5NV81"/>
<evidence type="ECO:0000313" key="2">
    <source>
        <dbReference type="EMBL" id="APO71804.1"/>
    </source>
</evidence>
<evidence type="ECO:0000259" key="1">
    <source>
        <dbReference type="Pfam" id="PF13501"/>
    </source>
</evidence>